<feature type="transmembrane region" description="Helical" evidence="2">
    <location>
        <begin position="836"/>
        <end position="857"/>
    </location>
</feature>
<evidence type="ECO:0000313" key="4">
    <source>
        <dbReference type="Proteomes" id="UP001324427"/>
    </source>
</evidence>
<feature type="compositionally biased region" description="Polar residues" evidence="1">
    <location>
        <begin position="660"/>
        <end position="671"/>
    </location>
</feature>
<feature type="region of interest" description="Disordered" evidence="1">
    <location>
        <begin position="638"/>
        <end position="785"/>
    </location>
</feature>
<feature type="compositionally biased region" description="Basic residues" evidence="1">
    <location>
        <begin position="711"/>
        <end position="720"/>
    </location>
</feature>
<feature type="compositionally biased region" description="Polar residues" evidence="1">
    <location>
        <begin position="344"/>
        <end position="354"/>
    </location>
</feature>
<accession>A0AAV9JXY6</accession>
<feature type="region of interest" description="Disordered" evidence="1">
    <location>
        <begin position="1"/>
        <end position="354"/>
    </location>
</feature>
<feature type="compositionally biased region" description="Polar residues" evidence="1">
    <location>
        <begin position="40"/>
        <end position="51"/>
    </location>
</feature>
<feature type="compositionally biased region" description="Polar residues" evidence="1">
    <location>
        <begin position="638"/>
        <end position="653"/>
    </location>
</feature>
<feature type="compositionally biased region" description="Polar residues" evidence="1">
    <location>
        <begin position="59"/>
        <end position="74"/>
    </location>
</feature>
<name>A0AAV9JXY6_9PEZI</name>
<reference evidence="3 4" key="1">
    <citation type="submission" date="2021-11" db="EMBL/GenBank/DDBJ databases">
        <title>Black yeast isolated from Biological Soil Crust.</title>
        <authorList>
            <person name="Kurbessoian T."/>
        </authorList>
    </citation>
    <scope>NUCLEOTIDE SEQUENCE [LARGE SCALE GENOMIC DNA]</scope>
    <source>
        <strain evidence="3 4">CCFEE 5522</strain>
    </source>
</reference>
<feature type="compositionally biased region" description="Polar residues" evidence="1">
    <location>
        <begin position="12"/>
        <end position="24"/>
    </location>
</feature>
<feature type="compositionally biased region" description="Polar residues" evidence="1">
    <location>
        <begin position="679"/>
        <end position="688"/>
    </location>
</feature>
<evidence type="ECO:0000256" key="1">
    <source>
        <dbReference type="SAM" id="MobiDB-lite"/>
    </source>
</evidence>
<feature type="compositionally biased region" description="Basic and acidic residues" evidence="1">
    <location>
        <begin position="776"/>
        <end position="785"/>
    </location>
</feature>
<feature type="region of interest" description="Disordered" evidence="1">
    <location>
        <begin position="443"/>
        <end position="602"/>
    </location>
</feature>
<feature type="compositionally biased region" description="Basic and acidic residues" evidence="1">
    <location>
        <begin position="78"/>
        <end position="95"/>
    </location>
</feature>
<feature type="compositionally biased region" description="Low complexity" evidence="1">
    <location>
        <begin position="586"/>
        <end position="595"/>
    </location>
</feature>
<organism evidence="3 4">
    <name type="scientific">Oleoguttula mirabilis</name>
    <dbReference type="NCBI Taxonomy" id="1507867"/>
    <lineage>
        <taxon>Eukaryota</taxon>
        <taxon>Fungi</taxon>
        <taxon>Dikarya</taxon>
        <taxon>Ascomycota</taxon>
        <taxon>Pezizomycotina</taxon>
        <taxon>Dothideomycetes</taxon>
        <taxon>Dothideomycetidae</taxon>
        <taxon>Mycosphaerellales</taxon>
        <taxon>Teratosphaeriaceae</taxon>
        <taxon>Oleoguttula</taxon>
    </lineage>
</organism>
<evidence type="ECO:0008006" key="5">
    <source>
        <dbReference type="Google" id="ProtNLM"/>
    </source>
</evidence>
<comment type="caution">
    <text evidence="3">The sequence shown here is derived from an EMBL/GenBank/DDBJ whole genome shotgun (WGS) entry which is preliminary data.</text>
</comment>
<keyword evidence="2" id="KW-1133">Transmembrane helix</keyword>
<feature type="transmembrane region" description="Helical" evidence="2">
    <location>
        <begin position="911"/>
        <end position="930"/>
    </location>
</feature>
<feature type="compositionally biased region" description="Basic and acidic residues" evidence="1">
    <location>
        <begin position="754"/>
        <end position="766"/>
    </location>
</feature>
<dbReference type="Proteomes" id="UP001324427">
    <property type="component" value="Unassembled WGS sequence"/>
</dbReference>
<keyword evidence="2" id="KW-0812">Transmembrane</keyword>
<feature type="compositionally biased region" description="Polar residues" evidence="1">
    <location>
        <begin position="172"/>
        <end position="192"/>
    </location>
</feature>
<protein>
    <recommendedName>
        <fullName evidence="5">Serine-rich protein</fullName>
    </recommendedName>
</protein>
<evidence type="ECO:0000256" key="2">
    <source>
        <dbReference type="SAM" id="Phobius"/>
    </source>
</evidence>
<evidence type="ECO:0000313" key="3">
    <source>
        <dbReference type="EMBL" id="KAK4550557.1"/>
    </source>
</evidence>
<dbReference type="AlphaFoldDB" id="A0AAV9JXY6"/>
<keyword evidence="4" id="KW-1185">Reference proteome</keyword>
<feature type="compositionally biased region" description="Polar residues" evidence="1">
    <location>
        <begin position="258"/>
        <end position="276"/>
    </location>
</feature>
<feature type="compositionally biased region" description="Low complexity" evidence="1">
    <location>
        <begin position="491"/>
        <end position="501"/>
    </location>
</feature>
<gene>
    <name evidence="3" type="ORF">LTR36_000136</name>
</gene>
<proteinExistence type="predicted"/>
<keyword evidence="2" id="KW-0472">Membrane</keyword>
<sequence>MFLDPEPKRQKMSASPFFSAQTPADSPGDQRWRIKRKPLQEQTLSQINQKPTVRLVVNSRPSTGNHDSSTSVSDSECDDIRTAKEIKVHRYDRAPPRLARVSTSAVVQEASAPELGSQGSPTSSQLSQNQNVSDSNAPTNEAQKLTLPPSITLLPKYSDHVVPKTAWHRRSGSSGNYSTSPTLKEADSSTFAYSRRSERFSQGTTLRGTPTPTPTEQEVRERIGAEPTAAPLGPAHALQPVQETSPEHTTIRAVPPSVKSSLNDDQVLASPQSAPSLSDAEAPPEIPRKSSRRRSSASSLPPPLTIRKASSPPDSLKHSEADFPEPSSPIFVIYDSDSTRPRSRSQPLHFSPSIESIQSRLQYPSVIRLQTGRSLATSDSWASLRPRSSDDTLPPLQIPKLRHRPAALSLGSSSAFASSSKMASEDFDILPYPRNHFSSHLSTIASESDRRSRSTSQHLSHFSLGSGVLTGDDASSIPPSGSWPRARRESAPVSSVASDASPVPPGTSSEEGAGDMTLGIFREESAKPQPLFRPSAPGEARKYDGPLPPIPPIPKSRDSDENFDTVSELQSPALRPKRSGYSLRQRSNSTPSHSNSHSRHLSQISNLEIERGSHASSLFPTWAKHFYGGTAALISASKTSLSTNSTPRPQQRQQHLRGDSQWTEHSYSSRLGTGYNELDNGSPTSSHFLPSIFRPRTRARANTERQSRSSSRLRRSKRSRPSGDDDGRPDSLAIFNDPLPDSRDGRNLPSGEPKFGELKDSPDPRRPLPRKYSKQRQWDKMEFPRPMTKDRLSDFAIQDPRLAPTKRSSYRLSTWRAPSFVESLDSLVRSKCNRQILLFALGFICPLLWMLAAILPLPKKPISADDFEKLAGSEEDVQAAMMKHEAGDAERRYNEERQWMKARWWKRLNRIMSVIGVLVIGAVIALAIVATR</sequence>
<feature type="region of interest" description="Disordered" evidence="1">
    <location>
        <begin position="374"/>
        <end position="399"/>
    </location>
</feature>
<dbReference type="EMBL" id="JAVFHQ010000001">
    <property type="protein sequence ID" value="KAK4550557.1"/>
    <property type="molecule type" value="Genomic_DNA"/>
</dbReference>
<feature type="compositionally biased region" description="Polar residues" evidence="1">
    <location>
        <begin position="117"/>
        <end position="143"/>
    </location>
</feature>